<organism evidence="11 12">
    <name type="scientific">Candidatus Kerfeldbacteria bacterium RIFCSPHIGHO2_02_FULL_42_14</name>
    <dbReference type="NCBI Taxonomy" id="1798540"/>
    <lineage>
        <taxon>Bacteria</taxon>
        <taxon>Candidatus Kerfeldiibacteriota</taxon>
    </lineage>
</organism>
<dbReference type="GO" id="GO:0004813">
    <property type="term" value="F:alanine-tRNA ligase activity"/>
    <property type="evidence" value="ECO:0007669"/>
    <property type="project" value="UniProtKB-UniRule"/>
</dbReference>
<sequence>MHTHEIRRKYLAFFQKQGHAIIPSAPLIPEHDPTTLFTGSGMQPILPYLLGAPHPEGTRLTNSQKCFRAEDIPEVGDNRHTTFFEMLGNWSLGDYFQKEQITWIFTFLTQEIGLDPKRLYVSVFRGKETIGVSRDDVSIQLWQEQFRRVGTRAKAVDDSWHKGLQGGHIFYYDEKKNWWSRSGVPEKMPVGEPGGPDSEMFWDFGAEWQLHENSIFKDQVCHVNCDCGRFMEIGNNVFMTYLRTRDGFTPLPKKNVDFGGGLERIAAAVNNNPDIFRIDIFSEARNTLEQLSGISYGSATQATKVFRIILDHIRAATFLIADGVYPSNKDQGYFVRRLLRRALQYASQIHIEKQCAALLVENFIALYERVYPELVRNKTRIVQEIVQEEEKFRKTLTRGLKVFSQIRDNGKISGEQAFDLFTTYGFPFEMTQELAQAAGIVVDTQGFHEAMQKHQELSRTGASQKFSGGLADHSQFTVRGHTATHLLHQALRKVLGPHVVQKGSNITPQRIRFDFSHPTKLSDSELQAVERIVNEEIRRDLPVSFEVLSVAEAKKKGAMGVFDERYGSKVKVYRIGDFSYEICGGPHVAHTTEVGKFRIVKEEACSAGVRRIKAVLT</sequence>
<dbReference type="GO" id="GO:0005524">
    <property type="term" value="F:ATP binding"/>
    <property type="evidence" value="ECO:0007669"/>
    <property type="project" value="UniProtKB-UniRule"/>
</dbReference>
<dbReference type="GO" id="GO:0005829">
    <property type="term" value="C:cytosol"/>
    <property type="evidence" value="ECO:0007669"/>
    <property type="project" value="TreeGrafter"/>
</dbReference>
<accession>A0A1G2AQ04</accession>
<dbReference type="InterPro" id="IPR012947">
    <property type="entry name" value="tRNA_SAD"/>
</dbReference>
<dbReference type="Proteomes" id="UP000177165">
    <property type="component" value="Unassembled WGS sequence"/>
</dbReference>
<dbReference type="PRINTS" id="PR00980">
    <property type="entry name" value="TRNASYNTHALA"/>
</dbReference>
<evidence type="ECO:0000256" key="5">
    <source>
        <dbReference type="ARBA" id="ARBA00022840"/>
    </source>
</evidence>
<keyword evidence="8 9" id="KW-0030">Aminoacyl-tRNA synthetase</keyword>
<evidence type="ECO:0000259" key="10">
    <source>
        <dbReference type="PROSITE" id="PS50860"/>
    </source>
</evidence>
<dbReference type="InterPro" id="IPR018162">
    <property type="entry name" value="Ala-tRNA-ligase_IIc_anticod-bd"/>
</dbReference>
<evidence type="ECO:0000256" key="2">
    <source>
        <dbReference type="ARBA" id="ARBA00022555"/>
    </source>
</evidence>
<dbReference type="HAMAP" id="MF_00036_B">
    <property type="entry name" value="Ala_tRNA_synth_B"/>
    <property type="match status" value="1"/>
</dbReference>
<dbReference type="GO" id="GO:0002161">
    <property type="term" value="F:aminoacyl-tRNA deacylase activity"/>
    <property type="evidence" value="ECO:0007669"/>
    <property type="project" value="TreeGrafter"/>
</dbReference>
<feature type="domain" description="Alanyl-transfer RNA synthetases family profile" evidence="10">
    <location>
        <begin position="1"/>
        <end position="617"/>
    </location>
</feature>
<dbReference type="InterPro" id="IPR045864">
    <property type="entry name" value="aa-tRNA-synth_II/BPL/LPL"/>
</dbReference>
<evidence type="ECO:0000256" key="6">
    <source>
        <dbReference type="ARBA" id="ARBA00022884"/>
    </source>
</evidence>
<keyword evidence="9" id="KW-0963">Cytoplasm</keyword>
<evidence type="ECO:0000313" key="12">
    <source>
        <dbReference type="Proteomes" id="UP000177165"/>
    </source>
</evidence>
<dbReference type="PANTHER" id="PTHR11777:SF9">
    <property type="entry name" value="ALANINE--TRNA LIGASE, CYTOPLASMIC"/>
    <property type="match status" value="1"/>
</dbReference>
<dbReference type="SUPFAM" id="SSF101353">
    <property type="entry name" value="Putative anticodon-binding domain of alanyl-tRNA synthetase (AlaRS)"/>
    <property type="match status" value="1"/>
</dbReference>
<dbReference type="SMART" id="SM00863">
    <property type="entry name" value="tRNA_SAD"/>
    <property type="match status" value="1"/>
</dbReference>
<feature type="binding site" evidence="9">
    <location>
        <position position="587"/>
    </location>
    <ligand>
        <name>Zn(2+)</name>
        <dbReference type="ChEBI" id="CHEBI:29105"/>
    </ligand>
</feature>
<dbReference type="AlphaFoldDB" id="A0A1G2AQ04"/>
<keyword evidence="9" id="KW-0479">Metal-binding</keyword>
<dbReference type="InterPro" id="IPR018165">
    <property type="entry name" value="Ala-tRNA-synth_IIc_core"/>
</dbReference>
<comment type="caution">
    <text evidence="11">The sequence shown here is derived from an EMBL/GenBank/DDBJ whole genome shotgun (WGS) entry which is preliminary data.</text>
</comment>
<dbReference type="SUPFAM" id="SSF55681">
    <property type="entry name" value="Class II aaRS and biotin synthetases"/>
    <property type="match status" value="1"/>
</dbReference>
<feature type="binding site" evidence="9">
    <location>
        <position position="583"/>
    </location>
    <ligand>
        <name>Zn(2+)</name>
        <dbReference type="ChEBI" id="CHEBI:29105"/>
    </ligand>
</feature>
<dbReference type="PROSITE" id="PS50860">
    <property type="entry name" value="AA_TRNA_LIGASE_II_ALA"/>
    <property type="match status" value="1"/>
</dbReference>
<dbReference type="InterPro" id="IPR018164">
    <property type="entry name" value="Ala-tRNA-synth_IIc_N"/>
</dbReference>
<reference evidence="11 12" key="1">
    <citation type="journal article" date="2016" name="Nat. Commun.">
        <title>Thousands of microbial genomes shed light on interconnected biogeochemical processes in an aquifer system.</title>
        <authorList>
            <person name="Anantharaman K."/>
            <person name="Brown C.T."/>
            <person name="Hug L.A."/>
            <person name="Sharon I."/>
            <person name="Castelle C.J."/>
            <person name="Probst A.J."/>
            <person name="Thomas B.C."/>
            <person name="Singh A."/>
            <person name="Wilkins M.J."/>
            <person name="Karaoz U."/>
            <person name="Brodie E.L."/>
            <person name="Williams K.H."/>
            <person name="Hubbard S.S."/>
            <person name="Banfield J.F."/>
        </authorList>
    </citation>
    <scope>NUCLEOTIDE SEQUENCE [LARGE SCALE GENOMIC DNA]</scope>
</reference>
<dbReference type="PANTHER" id="PTHR11777">
    <property type="entry name" value="ALANYL-TRNA SYNTHETASE"/>
    <property type="match status" value="1"/>
</dbReference>
<comment type="similarity">
    <text evidence="1 9">Belongs to the class-II aminoacyl-tRNA synthetase family.</text>
</comment>
<dbReference type="NCBIfam" id="NF002436">
    <property type="entry name" value="PRK01584.1"/>
    <property type="match status" value="1"/>
</dbReference>
<evidence type="ECO:0000256" key="8">
    <source>
        <dbReference type="ARBA" id="ARBA00023146"/>
    </source>
</evidence>
<dbReference type="CDD" id="cd00673">
    <property type="entry name" value="AlaRS_core"/>
    <property type="match status" value="1"/>
</dbReference>
<comment type="subcellular location">
    <subcellularLocation>
        <location evidence="9">Cytoplasm</location>
    </subcellularLocation>
</comment>
<dbReference type="InterPro" id="IPR050058">
    <property type="entry name" value="Ala-tRNA_ligase"/>
</dbReference>
<comment type="catalytic activity">
    <reaction evidence="9">
        <text>tRNA(Ala) + L-alanine + ATP = L-alanyl-tRNA(Ala) + AMP + diphosphate</text>
        <dbReference type="Rhea" id="RHEA:12540"/>
        <dbReference type="Rhea" id="RHEA-COMP:9657"/>
        <dbReference type="Rhea" id="RHEA-COMP:9923"/>
        <dbReference type="ChEBI" id="CHEBI:30616"/>
        <dbReference type="ChEBI" id="CHEBI:33019"/>
        <dbReference type="ChEBI" id="CHEBI:57972"/>
        <dbReference type="ChEBI" id="CHEBI:78442"/>
        <dbReference type="ChEBI" id="CHEBI:78497"/>
        <dbReference type="ChEBI" id="CHEBI:456215"/>
        <dbReference type="EC" id="6.1.1.7"/>
    </reaction>
</comment>
<protein>
    <recommendedName>
        <fullName evidence="9">Alanine--tRNA ligase</fullName>
        <ecNumber evidence="9">6.1.1.7</ecNumber>
    </recommendedName>
    <alternativeName>
        <fullName evidence="9">Alanyl-tRNA synthetase</fullName>
        <shortName evidence="9">AlaRS</shortName>
    </alternativeName>
</protein>
<dbReference type="GO" id="GO:0000049">
    <property type="term" value="F:tRNA binding"/>
    <property type="evidence" value="ECO:0007669"/>
    <property type="project" value="UniProtKB-KW"/>
</dbReference>
<dbReference type="Pfam" id="PF07973">
    <property type="entry name" value="tRNA_SAD"/>
    <property type="match status" value="1"/>
</dbReference>
<comment type="cofactor">
    <cofactor evidence="9">
        <name>Zn(2+)</name>
        <dbReference type="ChEBI" id="CHEBI:29105"/>
    </cofactor>
    <text evidence="9">Binds 1 zinc ion per subunit.</text>
</comment>
<keyword evidence="4 9" id="KW-0547">Nucleotide-binding</keyword>
<dbReference type="Gene3D" id="3.30.980.10">
    <property type="entry name" value="Threonyl-trna Synthetase, Chain A, domain 2"/>
    <property type="match status" value="1"/>
</dbReference>
<dbReference type="Gene3D" id="3.30.54.20">
    <property type="match status" value="1"/>
</dbReference>
<dbReference type="InterPro" id="IPR002318">
    <property type="entry name" value="Ala-tRNA-lgiase_IIc"/>
</dbReference>
<dbReference type="Pfam" id="PF01411">
    <property type="entry name" value="tRNA-synt_2c"/>
    <property type="match status" value="1"/>
</dbReference>
<keyword evidence="3 9" id="KW-0436">Ligase</keyword>
<evidence type="ECO:0000313" key="11">
    <source>
        <dbReference type="EMBL" id="OGY78973.1"/>
    </source>
</evidence>
<evidence type="ECO:0000256" key="3">
    <source>
        <dbReference type="ARBA" id="ARBA00022598"/>
    </source>
</evidence>
<dbReference type="SUPFAM" id="SSF55186">
    <property type="entry name" value="ThrRS/AlaRS common domain"/>
    <property type="match status" value="1"/>
</dbReference>
<evidence type="ECO:0000256" key="1">
    <source>
        <dbReference type="ARBA" id="ARBA00008226"/>
    </source>
</evidence>
<evidence type="ECO:0000256" key="9">
    <source>
        <dbReference type="HAMAP-Rule" id="MF_00036"/>
    </source>
</evidence>
<dbReference type="EC" id="6.1.1.7" evidence="9"/>
<dbReference type="EMBL" id="MHKB01000011">
    <property type="protein sequence ID" value="OGY78973.1"/>
    <property type="molecule type" value="Genomic_DNA"/>
</dbReference>
<dbReference type="GO" id="GO:0008270">
    <property type="term" value="F:zinc ion binding"/>
    <property type="evidence" value="ECO:0007669"/>
    <property type="project" value="UniProtKB-UniRule"/>
</dbReference>
<dbReference type="InterPro" id="IPR023033">
    <property type="entry name" value="Ala_tRNA_ligase_euk/bac"/>
</dbReference>
<dbReference type="STRING" id="1798540.A3B74_03730"/>
<dbReference type="FunFam" id="3.30.980.10:FF:000004">
    <property type="entry name" value="Alanine--tRNA ligase, cytoplasmic"/>
    <property type="match status" value="1"/>
</dbReference>
<gene>
    <name evidence="9" type="primary">alaS</name>
    <name evidence="11" type="ORF">A3B74_03730</name>
</gene>
<name>A0A1G2AQ04_9BACT</name>
<keyword evidence="7 9" id="KW-0648">Protein biosynthesis</keyword>
<keyword evidence="6 9" id="KW-0694">RNA-binding</keyword>
<keyword evidence="2 9" id="KW-0820">tRNA-binding</keyword>
<dbReference type="GO" id="GO:0006419">
    <property type="term" value="P:alanyl-tRNA aminoacylation"/>
    <property type="evidence" value="ECO:0007669"/>
    <property type="project" value="UniProtKB-UniRule"/>
</dbReference>
<feature type="binding site" evidence="9">
    <location>
        <position position="485"/>
    </location>
    <ligand>
        <name>Zn(2+)</name>
        <dbReference type="ChEBI" id="CHEBI:29105"/>
    </ligand>
</feature>
<keyword evidence="5 9" id="KW-0067">ATP-binding</keyword>
<comment type="domain">
    <text evidence="9">Consists of three domains; the N-terminal catalytic domain, the editing domain and the C-terminal C-Ala domain. The editing domain removes incorrectly charged amino acids, while the C-Ala domain, along with tRNA(Ala), serves as a bridge to cooperatively bring together the editing and aminoacylation centers thus stimulating deacylation of misacylated tRNAs.</text>
</comment>
<keyword evidence="9" id="KW-0862">Zinc</keyword>
<comment type="function">
    <text evidence="9">Catalyzes the attachment of alanine to tRNA(Ala) in a two-step reaction: alanine is first activated by ATP to form Ala-AMP and then transferred to the acceptor end of tRNA(Ala). Also edits incorrectly charged Ser-tRNA(Ala) and Gly-tRNA(Ala) via its editing domain.</text>
</comment>
<dbReference type="Gene3D" id="3.30.930.10">
    <property type="entry name" value="Bira Bifunctional Protein, Domain 2"/>
    <property type="match status" value="1"/>
</dbReference>
<evidence type="ECO:0000256" key="7">
    <source>
        <dbReference type="ARBA" id="ARBA00022917"/>
    </source>
</evidence>
<feature type="binding site" evidence="9">
    <location>
        <position position="481"/>
    </location>
    <ligand>
        <name>Zn(2+)</name>
        <dbReference type="ChEBI" id="CHEBI:29105"/>
    </ligand>
</feature>
<dbReference type="InterPro" id="IPR018163">
    <property type="entry name" value="Thr/Ala-tRNA-synth_IIc_edit"/>
</dbReference>
<proteinExistence type="inferred from homology"/>
<evidence type="ECO:0000256" key="4">
    <source>
        <dbReference type="ARBA" id="ARBA00022741"/>
    </source>
</evidence>